<name>A0ACC2GMQ9_DALPE</name>
<sequence>MLYNVSFYICFGENPLLLTDNSFSIAVCSDASLADIVFIVDESGSIGNDNFQLVRDFIHNIVDGLNVGLNSVRVGIVLYSDQASAQVFLNSFQEKTEMLTFIKILPYRGGGTKTGEALEFARTNIFIREQGSRKQEGVQQVAIVITDGQSQDDVSSPAAALRRAGVTVYALGIKDANEKELTQIASHPATKHVFKVDSFANLKTLEMRLKNSLCYNILQQSVKFNEGAFTAKKSCVVTDEADIYFLIDHSGSIEYLDFDDMKNFIHEFLGTFHIGPQHVRVGVVKFSDSPTLEFDLTTYTDKDSLVKAVNGIIQLGGGTQTGKALESMGRHFVSAKASRGHEVREFLILITDGESQDKVRDQAKRLRDQNIIIYAIGVKEANETQLLEIAGSNQTMFNVNNFDALKQIKNEIITDICSGDICKDMQGDVLFLIDSSGSINPKDFNKMKKFMESIINKSTIGLNEVRVGVIQFSDKQEQIFPLNEYYKKADMVQSIEAMTQLGGSTLTGKALSFTSQFFDPARGGRTNVRQMLIVVTDGEAQDKVLAPAKQIQDKCVNVYAIGVGNAKFQDLLEISGNRARVYSEVNFDALEALERQLVLGNCDIDKVCMKEMMADIVFLVDGSESIGMENFQQMRQFLFTLVNSFDVAPDKVRIGLVQYSTTPRTEFLLNTFSDKPNILDYINKLPYMGGGTVTGKALDFLLKELFVNRAGSRINDNVPQIAVVITDGQSQDNVELHALELQKRGITLYAIGIKDADEEELEDIATKPFNQHVFRVSGFEALQGISQSIVQGLCTTVEEAKRQITHVDRSTA</sequence>
<gene>
    <name evidence="1" type="ORF">DPEC_G00141100</name>
</gene>
<comment type="caution">
    <text evidence="1">The sequence shown here is derived from an EMBL/GenBank/DDBJ whole genome shotgun (WGS) entry which is preliminary data.</text>
</comment>
<protein>
    <submittedName>
        <fullName evidence="1">Uncharacterized protein</fullName>
    </submittedName>
</protein>
<keyword evidence="2" id="KW-1185">Reference proteome</keyword>
<proteinExistence type="predicted"/>
<reference evidence="1" key="1">
    <citation type="submission" date="2021-05" db="EMBL/GenBank/DDBJ databases">
        <authorList>
            <person name="Pan Q."/>
            <person name="Jouanno E."/>
            <person name="Zahm M."/>
            <person name="Klopp C."/>
            <person name="Cabau C."/>
            <person name="Louis A."/>
            <person name="Berthelot C."/>
            <person name="Parey E."/>
            <person name="Roest Crollius H."/>
            <person name="Montfort J."/>
            <person name="Robinson-Rechavi M."/>
            <person name="Bouchez O."/>
            <person name="Lampietro C."/>
            <person name="Lopez Roques C."/>
            <person name="Donnadieu C."/>
            <person name="Postlethwait J."/>
            <person name="Bobe J."/>
            <person name="Dillon D."/>
            <person name="Chandos A."/>
            <person name="von Hippel F."/>
            <person name="Guiguen Y."/>
        </authorList>
    </citation>
    <scope>NUCLEOTIDE SEQUENCE</scope>
    <source>
        <strain evidence="1">YG-Jan2019</strain>
    </source>
</reference>
<organism evidence="1 2">
    <name type="scientific">Dallia pectoralis</name>
    <name type="common">Alaska blackfish</name>
    <dbReference type="NCBI Taxonomy" id="75939"/>
    <lineage>
        <taxon>Eukaryota</taxon>
        <taxon>Metazoa</taxon>
        <taxon>Chordata</taxon>
        <taxon>Craniata</taxon>
        <taxon>Vertebrata</taxon>
        <taxon>Euteleostomi</taxon>
        <taxon>Actinopterygii</taxon>
        <taxon>Neopterygii</taxon>
        <taxon>Teleostei</taxon>
        <taxon>Protacanthopterygii</taxon>
        <taxon>Esociformes</taxon>
        <taxon>Umbridae</taxon>
        <taxon>Dallia</taxon>
    </lineage>
</organism>
<dbReference type="Proteomes" id="UP001157502">
    <property type="component" value="Chromosome 11"/>
</dbReference>
<accession>A0ACC2GMQ9</accession>
<evidence type="ECO:0000313" key="2">
    <source>
        <dbReference type="Proteomes" id="UP001157502"/>
    </source>
</evidence>
<evidence type="ECO:0000313" key="1">
    <source>
        <dbReference type="EMBL" id="KAJ8004901.1"/>
    </source>
</evidence>
<dbReference type="EMBL" id="CM055738">
    <property type="protein sequence ID" value="KAJ8004901.1"/>
    <property type="molecule type" value="Genomic_DNA"/>
</dbReference>